<comment type="caution">
    <text evidence="3">The sequence shown here is derived from an EMBL/GenBank/DDBJ whole genome shotgun (WGS) entry which is preliminary data.</text>
</comment>
<dbReference type="PANTHER" id="PTHR43642">
    <property type="entry name" value="HYBRID SIGNAL TRANSDUCTION HISTIDINE KINASE G"/>
    <property type="match status" value="1"/>
</dbReference>
<dbReference type="InterPro" id="IPR041664">
    <property type="entry name" value="AAA_16"/>
</dbReference>
<dbReference type="SUPFAM" id="SSF56112">
    <property type="entry name" value="Protein kinase-like (PK-like)"/>
    <property type="match status" value="1"/>
</dbReference>
<dbReference type="Pfam" id="PF00069">
    <property type="entry name" value="Pkinase"/>
    <property type="match status" value="1"/>
</dbReference>
<dbReference type="InterPro" id="IPR053159">
    <property type="entry name" value="Hybrid_Histidine_Kinase"/>
</dbReference>
<dbReference type="InterPro" id="IPR000719">
    <property type="entry name" value="Prot_kinase_dom"/>
</dbReference>
<dbReference type="GO" id="GO:0004672">
    <property type="term" value="F:protein kinase activity"/>
    <property type="evidence" value="ECO:0007669"/>
    <property type="project" value="InterPro"/>
</dbReference>
<accession>A0A229P394</accession>
<keyword evidence="4" id="KW-1185">Reference proteome</keyword>
<dbReference type="Proteomes" id="UP000215145">
    <property type="component" value="Unassembled WGS sequence"/>
</dbReference>
<feature type="domain" description="Protein kinase" evidence="2">
    <location>
        <begin position="7"/>
        <end position="270"/>
    </location>
</feature>
<proteinExistence type="predicted"/>
<dbReference type="CDD" id="cd14014">
    <property type="entry name" value="STKc_PknB_like"/>
    <property type="match status" value="1"/>
</dbReference>
<dbReference type="Gene3D" id="3.40.50.300">
    <property type="entry name" value="P-loop containing nucleotide triphosphate hydrolases"/>
    <property type="match status" value="1"/>
</dbReference>
<evidence type="ECO:0000259" key="2">
    <source>
        <dbReference type="PROSITE" id="PS50011"/>
    </source>
</evidence>
<dbReference type="Gene3D" id="1.10.510.10">
    <property type="entry name" value="Transferase(Phosphotransferase) domain 1"/>
    <property type="match status" value="1"/>
</dbReference>
<organism evidence="3 4">
    <name type="scientific">Paenibacillus herberti</name>
    <dbReference type="NCBI Taxonomy" id="1619309"/>
    <lineage>
        <taxon>Bacteria</taxon>
        <taxon>Bacillati</taxon>
        <taxon>Bacillota</taxon>
        <taxon>Bacilli</taxon>
        <taxon>Bacillales</taxon>
        <taxon>Paenibacillaceae</taxon>
        <taxon>Paenibacillus</taxon>
    </lineage>
</organism>
<dbReference type="GO" id="GO:0005524">
    <property type="term" value="F:ATP binding"/>
    <property type="evidence" value="ECO:0007669"/>
    <property type="project" value="InterPro"/>
</dbReference>
<dbReference type="InterPro" id="IPR027417">
    <property type="entry name" value="P-loop_NTPase"/>
</dbReference>
<dbReference type="EMBL" id="NMUQ01000001">
    <property type="protein sequence ID" value="OXM16521.1"/>
    <property type="molecule type" value="Genomic_DNA"/>
</dbReference>
<feature type="compositionally biased region" description="Basic and acidic residues" evidence="1">
    <location>
        <begin position="1223"/>
        <end position="1260"/>
    </location>
</feature>
<dbReference type="Pfam" id="PF13191">
    <property type="entry name" value="AAA_16"/>
    <property type="match status" value="1"/>
</dbReference>
<evidence type="ECO:0000313" key="4">
    <source>
        <dbReference type="Proteomes" id="UP000215145"/>
    </source>
</evidence>
<evidence type="ECO:0000256" key="1">
    <source>
        <dbReference type="SAM" id="MobiDB-lite"/>
    </source>
</evidence>
<dbReference type="OrthoDB" id="9801841at2"/>
<protein>
    <recommendedName>
        <fullName evidence="2">Protein kinase domain-containing protein</fullName>
    </recommendedName>
</protein>
<dbReference type="InterPro" id="IPR011009">
    <property type="entry name" value="Kinase-like_dom_sf"/>
</dbReference>
<dbReference type="SUPFAM" id="SSF52540">
    <property type="entry name" value="P-loop containing nucleoside triphosphate hydrolases"/>
    <property type="match status" value="1"/>
</dbReference>
<dbReference type="PROSITE" id="PS50011">
    <property type="entry name" value="PROTEIN_KINASE_DOM"/>
    <property type="match status" value="1"/>
</dbReference>
<name>A0A229P394_9BACL</name>
<feature type="region of interest" description="Disordered" evidence="1">
    <location>
        <begin position="159"/>
        <end position="182"/>
    </location>
</feature>
<dbReference type="PANTHER" id="PTHR43642:SF1">
    <property type="entry name" value="HYBRID SIGNAL TRANSDUCTION HISTIDINE KINASE G"/>
    <property type="match status" value="1"/>
</dbReference>
<reference evidence="3 4" key="1">
    <citation type="submission" date="2017-07" db="EMBL/GenBank/DDBJ databases">
        <title>Paenibacillus herberti R33 genome sequencing and assembly.</title>
        <authorList>
            <person name="Su W."/>
        </authorList>
    </citation>
    <scope>NUCLEOTIDE SEQUENCE [LARGE SCALE GENOMIC DNA]</scope>
    <source>
        <strain evidence="3 4">R33</strain>
    </source>
</reference>
<gene>
    <name evidence="3" type="ORF">CGZ75_07570</name>
</gene>
<sequence>MLAQGGCVLNEIITSSSRTIVYRGLQGVTGRPIIVKKFQPWAGNSLDVIRLKQEYLLHEALSKEFTWAARPISFESAEGSYKLVLEDAGGDSLDRVIQSDKLPLGTKLKLSLMICDLLSELHEVNIVHRDFRPSNLLWNRQQNHIQLIDLSLAAKITGKEPPFSSEDQPQGSFPYRSPEQTGRLNRRIDHRSDYYSFGVFLYEWLTGMPTYREQGLAEQIHCVLTKEPDSPFNVTGGAISPFLSDVIMKLLAKDPEDRYQSALGIKADLIQAYEGRTYGKPGQAELRGQFRISQRLFGRQEELDLLQAALRSSAVGSPMFGLIHGTAGCGKTALINELKSAVYSWPGGYFLEGKFDSNHRDLPYLAIANAFRGWFVRMMGGSGNLQLKEAAPALLESLQGSGALITALIPELEQLIGVQPAVEPLNPTEESNRFYSIFVRFITALTADGPPVVLFLDDLQWADSPSLLLLEKLASAEQSSRLLVLLAYREEQLESSFAAGLARLSATPRTFDIRLEPLEQIDVAALIGDSLPMSAAERERLAAALIVSTQGNAFFVHQLLAELNRSGGLYFDPLLNKWRWIEESLDEFAESGDVEHFLAGKLHRLTSRVSDVLSLASIIGREFDYELLLQTGRWSGKELLEALEIALEEELISACETTRELMQYGAELLEGDAESMQLLSKLLYRFRHDRLQTAFYERLSEDEADINHLRLAQQLMTRLDNEPFEDSLVSLAIHLNYGLYALADANERMNAILLVVRAAHKAKQAHGYDTAFLLLDRIRPLLPASGLTQTAWLRPLVNRLYAECGYLTWRVQEAEDACRELLCEAASPYAAAEIRAMQASYYMYLGMLPESMEAGRVGLQLLGVSLPDKPTKLHVMRDLIKTKLKLRGKTTDELLSGPIMRDATVLLKMRLLINMFPSAFISGQAELFGLLALKKVGLTLQHGVATESSFAFIGYSMLLSGIGNKEQAYTYGQLGVRINEKFNDVQWRGPVLTLYSLFSHGWKQPWDTLQDWFQRAMFSSQQAGDPMYQSHAAYYRNLWHPSMTLPELIRDIEASISQIRQNQYKASLDTAELARQYYLNLAGKLPDPNSFDGVGFREADYLERLRASQYRSGIAIYHIYRMKLLYHRGELELAQGAVMDVQAVIGSLAGSLFMEEYVLFSYLILSDRYEGLGVGGKLQARRLMRRGKRMVVDWAKANPAVFSQHLWLMKAADAERGWGGSRSGERRGSERGGSGHERERSGSERRGSERGRRGSERRSGERRAARCYDLALSAAKASGFIRYEALAHERAGEYYKRAGSEEYGAYLLKQASDCYALWGAESKVEGLGMKRDLG</sequence>
<evidence type="ECO:0000313" key="3">
    <source>
        <dbReference type="EMBL" id="OXM16521.1"/>
    </source>
</evidence>
<feature type="region of interest" description="Disordered" evidence="1">
    <location>
        <begin position="1216"/>
        <end position="1260"/>
    </location>
</feature>